<reference evidence="1" key="1">
    <citation type="journal article" date="2021" name="PeerJ">
        <title>Extensive microbial diversity within the chicken gut microbiome revealed by metagenomics and culture.</title>
        <authorList>
            <person name="Gilroy R."/>
            <person name="Ravi A."/>
            <person name="Getino M."/>
            <person name="Pursley I."/>
            <person name="Horton D.L."/>
            <person name="Alikhan N.F."/>
            <person name="Baker D."/>
            <person name="Gharbi K."/>
            <person name="Hall N."/>
            <person name="Watson M."/>
            <person name="Adriaenssens E.M."/>
            <person name="Foster-Nyarko E."/>
            <person name="Jarju S."/>
            <person name="Secka A."/>
            <person name="Antonio M."/>
            <person name="Oren A."/>
            <person name="Chaudhuri R.R."/>
            <person name="La Ragione R."/>
            <person name="Hildebrand F."/>
            <person name="Pallen M.J."/>
        </authorList>
    </citation>
    <scope>NUCLEOTIDE SEQUENCE</scope>
    <source>
        <strain evidence="1">CHK174-6876</strain>
    </source>
</reference>
<gene>
    <name evidence="1" type="ORF">K8V00_05625</name>
</gene>
<dbReference type="AlphaFoldDB" id="A0A921FAU3"/>
<evidence type="ECO:0000313" key="1">
    <source>
        <dbReference type="EMBL" id="HJE97083.1"/>
    </source>
</evidence>
<protein>
    <submittedName>
        <fullName evidence="1">Uncharacterized protein</fullName>
    </submittedName>
</protein>
<proteinExistence type="predicted"/>
<organism evidence="1 2">
    <name type="scientific">Ligilactobacillus acidipiscis</name>
    <dbReference type="NCBI Taxonomy" id="89059"/>
    <lineage>
        <taxon>Bacteria</taxon>
        <taxon>Bacillati</taxon>
        <taxon>Bacillota</taxon>
        <taxon>Bacilli</taxon>
        <taxon>Lactobacillales</taxon>
        <taxon>Lactobacillaceae</taxon>
        <taxon>Ligilactobacillus</taxon>
    </lineage>
</organism>
<comment type="caution">
    <text evidence="1">The sequence shown here is derived from an EMBL/GenBank/DDBJ whole genome shotgun (WGS) entry which is preliminary data.</text>
</comment>
<accession>A0A921FAU3</accession>
<sequence length="52" mass="5980">MTPRVSLKQVDEDGDWTDTLPRTDIHNVIGLEKVLANYEKRIADLEKKEGIK</sequence>
<reference evidence="1" key="2">
    <citation type="submission" date="2021-09" db="EMBL/GenBank/DDBJ databases">
        <authorList>
            <person name="Gilroy R."/>
        </authorList>
    </citation>
    <scope>NUCLEOTIDE SEQUENCE</scope>
    <source>
        <strain evidence="1">CHK174-6876</strain>
    </source>
</reference>
<name>A0A921FAU3_9LACO</name>
<evidence type="ECO:0000313" key="2">
    <source>
        <dbReference type="Proteomes" id="UP000707535"/>
    </source>
</evidence>
<dbReference type="EMBL" id="DYXG01000055">
    <property type="protein sequence ID" value="HJE97083.1"/>
    <property type="molecule type" value="Genomic_DNA"/>
</dbReference>
<dbReference type="Proteomes" id="UP000707535">
    <property type="component" value="Unassembled WGS sequence"/>
</dbReference>